<reference evidence="7 8" key="1">
    <citation type="journal article" date="2017" name="Genome Announc.">
        <title>Genome sequence of the saprophytic ascomycete Epicoccum nigrum ICMP 19927 strain isolated from New Zealand.</title>
        <authorList>
            <person name="Fokin M."/>
            <person name="Fleetwood D."/>
            <person name="Weir B.S."/>
            <person name="Villas-Boas S.G."/>
        </authorList>
    </citation>
    <scope>NUCLEOTIDE SEQUENCE [LARGE SCALE GENOMIC DNA]</scope>
    <source>
        <strain evidence="7 8">ICMP 19927</strain>
    </source>
</reference>
<accession>A0A1Y2LZ83</accession>
<dbReference type="SUPFAM" id="SSF51905">
    <property type="entry name" value="FAD/NAD(P)-binding domain"/>
    <property type="match status" value="1"/>
</dbReference>
<dbReference type="InParanoid" id="A0A1Y2LZ83"/>
<dbReference type="Proteomes" id="UP000193240">
    <property type="component" value="Unassembled WGS sequence"/>
</dbReference>
<dbReference type="Pfam" id="PF07976">
    <property type="entry name" value="Phe_hydrox_dim"/>
    <property type="match status" value="1"/>
</dbReference>
<dbReference type="InterPro" id="IPR050641">
    <property type="entry name" value="RIFMO-like"/>
</dbReference>
<dbReference type="Pfam" id="PF01494">
    <property type="entry name" value="FAD_binding_3"/>
    <property type="match status" value="1"/>
</dbReference>
<proteinExistence type="inferred from homology"/>
<dbReference type="AlphaFoldDB" id="A0A1Y2LZ83"/>
<dbReference type="SUPFAM" id="SSF52833">
    <property type="entry name" value="Thioredoxin-like"/>
    <property type="match status" value="1"/>
</dbReference>
<keyword evidence="2" id="KW-0285">Flavoprotein</keyword>
<dbReference type="GO" id="GO:0071949">
    <property type="term" value="F:FAD binding"/>
    <property type="evidence" value="ECO:0007669"/>
    <property type="project" value="InterPro"/>
</dbReference>
<dbReference type="InterPro" id="IPR038220">
    <property type="entry name" value="PHOX_C_sf"/>
</dbReference>
<dbReference type="Gene3D" id="3.30.9.10">
    <property type="entry name" value="D-Amino Acid Oxidase, subunit A, domain 2"/>
    <property type="match status" value="1"/>
</dbReference>
<feature type="domain" description="Phenol hydroxylase-like C-terminal dimerisation" evidence="6">
    <location>
        <begin position="487"/>
        <end position="664"/>
    </location>
</feature>
<evidence type="ECO:0000256" key="4">
    <source>
        <dbReference type="ARBA" id="ARBA00023002"/>
    </source>
</evidence>
<evidence type="ECO:0000256" key="3">
    <source>
        <dbReference type="ARBA" id="ARBA00022827"/>
    </source>
</evidence>
<evidence type="ECO:0000259" key="6">
    <source>
        <dbReference type="Pfam" id="PF07976"/>
    </source>
</evidence>
<evidence type="ECO:0008006" key="9">
    <source>
        <dbReference type="Google" id="ProtNLM"/>
    </source>
</evidence>
<dbReference type="PANTHER" id="PTHR43004">
    <property type="entry name" value="TRK SYSTEM POTASSIUM UPTAKE PROTEIN"/>
    <property type="match status" value="1"/>
</dbReference>
<protein>
    <recommendedName>
        <fullName evidence="9">FAD-binding domain-containing protein</fullName>
    </recommendedName>
</protein>
<dbReference type="InterPro" id="IPR002938">
    <property type="entry name" value="FAD-bd"/>
</dbReference>
<organism evidence="7 8">
    <name type="scientific">Epicoccum nigrum</name>
    <name type="common">Soil fungus</name>
    <name type="synonym">Epicoccum purpurascens</name>
    <dbReference type="NCBI Taxonomy" id="105696"/>
    <lineage>
        <taxon>Eukaryota</taxon>
        <taxon>Fungi</taxon>
        <taxon>Dikarya</taxon>
        <taxon>Ascomycota</taxon>
        <taxon>Pezizomycotina</taxon>
        <taxon>Dothideomycetes</taxon>
        <taxon>Pleosporomycetidae</taxon>
        <taxon>Pleosporales</taxon>
        <taxon>Pleosporineae</taxon>
        <taxon>Didymellaceae</taxon>
        <taxon>Epicoccum</taxon>
    </lineage>
</organism>
<dbReference type="OMA" id="WEVAFWN"/>
<dbReference type="InterPro" id="IPR036188">
    <property type="entry name" value="FAD/NAD-bd_sf"/>
</dbReference>
<comment type="similarity">
    <text evidence="1">Belongs to the PheA/TfdB FAD monooxygenase family.</text>
</comment>
<dbReference type="PRINTS" id="PR00420">
    <property type="entry name" value="RNGMNOXGNASE"/>
</dbReference>
<dbReference type="PANTHER" id="PTHR43004:SF15">
    <property type="entry name" value="MONOOXYGENASE, PUTATIVE (AFU_ORTHOLOGUE AFUA_6G03030)-RELATED"/>
    <property type="match status" value="1"/>
</dbReference>
<dbReference type="Gene3D" id="3.50.50.60">
    <property type="entry name" value="FAD/NAD(P)-binding domain"/>
    <property type="match status" value="1"/>
</dbReference>
<keyword evidence="4" id="KW-0560">Oxidoreductase</keyword>
<dbReference type="InterPro" id="IPR012941">
    <property type="entry name" value="Phe_hydrox_C_dim_dom"/>
</dbReference>
<dbReference type="SUPFAM" id="SSF54373">
    <property type="entry name" value="FAD-linked reductases, C-terminal domain"/>
    <property type="match status" value="1"/>
</dbReference>
<dbReference type="GO" id="GO:0016709">
    <property type="term" value="F:oxidoreductase activity, acting on paired donors, with incorporation or reduction of molecular oxygen, NAD(P)H as one donor, and incorporation of one atom of oxygen"/>
    <property type="evidence" value="ECO:0007669"/>
    <property type="project" value="UniProtKB-ARBA"/>
</dbReference>
<dbReference type="EMBL" id="KZ107846">
    <property type="protein sequence ID" value="OSS48497.1"/>
    <property type="molecule type" value="Genomic_DNA"/>
</dbReference>
<evidence type="ECO:0000256" key="1">
    <source>
        <dbReference type="ARBA" id="ARBA00007801"/>
    </source>
</evidence>
<gene>
    <name evidence="7" type="ORF">B5807_07936</name>
</gene>
<keyword evidence="8" id="KW-1185">Reference proteome</keyword>
<keyword evidence="3" id="KW-0274">FAD</keyword>
<dbReference type="InterPro" id="IPR036249">
    <property type="entry name" value="Thioredoxin-like_sf"/>
</dbReference>
<evidence type="ECO:0000256" key="2">
    <source>
        <dbReference type="ARBA" id="ARBA00022630"/>
    </source>
</evidence>
<sequence length="666" mass="73372">MPVFQETANATRELRILPSRAPPLPRLSPKPQLSVSAEDKREVVVIGAGPSGLFLTLLLARYGITGSSLLCLDAKPGTLKAGQADGLQPRTLEVLQSLGIAAEIIDEGCHMEEVAFWNPLPASPQECCAGAKRGIGRTEFVPDVNVPARFPFEVTIHQGRIERILQENLHMYAPEDTIRRSHRFLKYVADESDSEFPILVKYEYDHSDGSIKQGYVRTKYLVGADGARSRVRACMGLSLEGETTDHIWGVCDFVATTDFPDIRKRCAVHSDVGSVMVIPREQIATGEYLTRLYVQVPGEISADEDSGTDKKSADKKKRGAVTLDYIFQQARAVFYPYNISIKEGTTPDWWAAYQIGQRMTPKFSARTPDGTDRVFIVGDACHTHSPKAGQGMNVSMMDSYNLAWKLAHSINGLTPHSASKGADPVLETFESERTDTARQLIEFDITFSHIFSGKIGSGDSTSSGLTHEEFLRVFKEGSGFTSGCGLQYQPSALVRLLDRAQSGIPTTNDPLSGALVPGKRLLNVELKRYADATTRQLQDELPSVGRYRMMVFAGNDLLDKSGVSQSSLQSCGEILQRFPAGTIDFVFLHPLKARFEWTDIPPCVKQLAEMQTYGLSQKEDAYEIYGISKIVGVIAVIRPDGYVGMLATLSSTRELEEYLRSCLVCS</sequence>
<dbReference type="Gene3D" id="3.40.30.20">
    <property type="match status" value="1"/>
</dbReference>
<dbReference type="STRING" id="105696.A0A1Y2LZ83"/>
<evidence type="ECO:0000259" key="5">
    <source>
        <dbReference type="Pfam" id="PF01494"/>
    </source>
</evidence>
<evidence type="ECO:0000313" key="7">
    <source>
        <dbReference type="EMBL" id="OSS48497.1"/>
    </source>
</evidence>
<evidence type="ECO:0000313" key="8">
    <source>
        <dbReference type="Proteomes" id="UP000193240"/>
    </source>
</evidence>
<feature type="domain" description="FAD-binding" evidence="5">
    <location>
        <begin position="42"/>
        <end position="443"/>
    </location>
</feature>
<name>A0A1Y2LZ83_EPING</name>